<keyword evidence="3" id="KW-1185">Reference proteome</keyword>
<dbReference type="GO" id="GO:0016491">
    <property type="term" value="F:oxidoreductase activity"/>
    <property type="evidence" value="ECO:0007669"/>
    <property type="project" value="InterPro"/>
</dbReference>
<dbReference type="Proteomes" id="UP000838878">
    <property type="component" value="Chromosome 1"/>
</dbReference>
<feature type="transmembrane region" description="Helical" evidence="1">
    <location>
        <begin position="55"/>
        <end position="79"/>
    </location>
</feature>
<keyword evidence="1" id="KW-0472">Membrane</keyword>
<keyword evidence="1" id="KW-0812">Transmembrane</keyword>
<dbReference type="EMBL" id="OV170221">
    <property type="protein sequence ID" value="CAH0713841.1"/>
    <property type="molecule type" value="Genomic_DNA"/>
</dbReference>
<dbReference type="PANTHER" id="PTHR37159:SF1">
    <property type="entry name" value="GH11867P"/>
    <property type="match status" value="1"/>
</dbReference>
<evidence type="ECO:0000256" key="1">
    <source>
        <dbReference type="SAM" id="Phobius"/>
    </source>
</evidence>
<feature type="non-terminal residue" evidence="2">
    <location>
        <position position="423"/>
    </location>
</feature>
<dbReference type="PANTHER" id="PTHR37159">
    <property type="entry name" value="GH11867P"/>
    <property type="match status" value="1"/>
</dbReference>
<evidence type="ECO:0000313" key="3">
    <source>
        <dbReference type="Proteomes" id="UP000838878"/>
    </source>
</evidence>
<evidence type="ECO:0008006" key="4">
    <source>
        <dbReference type="Google" id="ProtNLM"/>
    </source>
</evidence>
<feature type="transmembrane region" description="Helical" evidence="1">
    <location>
        <begin position="363"/>
        <end position="381"/>
    </location>
</feature>
<gene>
    <name evidence="2" type="ORF">BINO364_LOCUS948</name>
</gene>
<organism evidence="2 3">
    <name type="scientific">Brenthis ino</name>
    <name type="common">lesser marbled fritillary</name>
    <dbReference type="NCBI Taxonomy" id="405034"/>
    <lineage>
        <taxon>Eukaryota</taxon>
        <taxon>Metazoa</taxon>
        <taxon>Ecdysozoa</taxon>
        <taxon>Arthropoda</taxon>
        <taxon>Hexapoda</taxon>
        <taxon>Insecta</taxon>
        <taxon>Pterygota</taxon>
        <taxon>Neoptera</taxon>
        <taxon>Endopterygota</taxon>
        <taxon>Lepidoptera</taxon>
        <taxon>Glossata</taxon>
        <taxon>Ditrysia</taxon>
        <taxon>Papilionoidea</taxon>
        <taxon>Nymphalidae</taxon>
        <taxon>Heliconiinae</taxon>
        <taxon>Argynnini</taxon>
        <taxon>Brenthis</taxon>
    </lineage>
</organism>
<accession>A0A8J9U4P3</accession>
<evidence type="ECO:0000313" key="2">
    <source>
        <dbReference type="EMBL" id="CAH0713841.1"/>
    </source>
</evidence>
<protein>
    <recommendedName>
        <fullName evidence="4">ER-bound oxygenase mpaB/mpaB'/Rubber oxygenase catalytic domain-containing protein</fullName>
    </recommendedName>
</protein>
<dbReference type="AlphaFoldDB" id="A0A8J9U4P3"/>
<proteinExistence type="predicted"/>
<reference evidence="2" key="1">
    <citation type="submission" date="2021-12" db="EMBL/GenBank/DDBJ databases">
        <authorList>
            <person name="Martin H S."/>
        </authorList>
    </citation>
    <scope>NUCLEOTIDE SEQUENCE</scope>
</reference>
<name>A0A8J9U4P3_9NEOP</name>
<keyword evidence="1" id="KW-1133">Transmembrane helix</keyword>
<sequence length="423" mass="49592">MDSNVKEFIDGLFSEEAYVEPSDGQKVDDLEMKLPEWFDEKKCNQGRRFYADFSFMLSASMVAGLVAVFSIPTILNVLVSTRRSNSVYTAYRRYFSTYKHTNLWMESELKPGSESWKSLYTVRKRHFVAGRTAKLKGIGTVSQRDISLTLFGFIGFSFLKPDKFGITQLQDGDWEAYNHLWRVIGHMIGLKDKYNICRNSYEETRQVLQIILERVYTPCLENVPEYFEHSTRVMIEGLSQILTALESSSMIFVVKYLSDVPGYIYTEEDRYTFRNKLKKILKGRSEDTGVYASELMEKCLINQSAVPRQQNVFYLRDYDSVDTAPAYKNLPFIGKYKVAFNNVIVSLYSTYYGRIFFNFYHKWIVFVATYIPYLAMWKFGIRNAFVNAFQEDPVDDMTPKLNSEYYKPEPPKPWYKLLYDILW</sequence>
<dbReference type="OrthoDB" id="6361347at2759"/>